<dbReference type="Proteomes" id="UP000734218">
    <property type="component" value="Unassembled WGS sequence"/>
</dbReference>
<comment type="caution">
    <text evidence="1">The sequence shown here is derived from an EMBL/GenBank/DDBJ whole genome shotgun (WGS) entry which is preliminary data.</text>
</comment>
<accession>A0ABX0XKV3</accession>
<proteinExistence type="predicted"/>
<protein>
    <submittedName>
        <fullName evidence="1">Uncharacterized protein</fullName>
    </submittedName>
</protein>
<dbReference type="RefSeq" id="WP_167953794.1">
    <property type="nucleotide sequence ID" value="NZ_JAATJE010000001.1"/>
</dbReference>
<dbReference type="EMBL" id="JAATJE010000001">
    <property type="protein sequence ID" value="NJC33865.1"/>
    <property type="molecule type" value="Genomic_DNA"/>
</dbReference>
<keyword evidence="2" id="KW-1185">Reference proteome</keyword>
<dbReference type="InterPro" id="IPR021146">
    <property type="entry name" value="Phage_gp6-like_head-tail"/>
</dbReference>
<gene>
    <name evidence="1" type="ORF">GGR88_001339</name>
</gene>
<reference evidence="1 2" key="1">
    <citation type="submission" date="2020-03" db="EMBL/GenBank/DDBJ databases">
        <title>Genomic Encyclopedia of Type Strains, Phase IV (KMG-IV): sequencing the most valuable type-strain genomes for metagenomic binning, comparative biology and taxonomic classification.</title>
        <authorList>
            <person name="Goeker M."/>
        </authorList>
    </citation>
    <scope>NUCLEOTIDE SEQUENCE [LARGE SCALE GENOMIC DNA]</scope>
    <source>
        <strain evidence="1 2">DSM 27651</strain>
    </source>
</reference>
<name>A0ABX0XKV3_9SPHN</name>
<evidence type="ECO:0000313" key="1">
    <source>
        <dbReference type="EMBL" id="NJC33865.1"/>
    </source>
</evidence>
<sequence length="169" mass="18862">MADPAWADPAQQLELLKLHLRIDGEAQDDLIKLHFEAAIDELDGEGGRLNRSLLPTTREAMLSPAHEVQPLPLRPIVEIEAVEERVAGVWTEIDKEPFAIQGDHSIVQPDPVLGGRERRVRYLAGYAQLPARVMSILLLLVEEKMFGEEPNRTRSINSQISSFRLAGLA</sequence>
<organism evidence="1 2">
    <name type="scientific">Sphingomonas jejuensis</name>
    <dbReference type="NCBI Taxonomy" id="904715"/>
    <lineage>
        <taxon>Bacteria</taxon>
        <taxon>Pseudomonadati</taxon>
        <taxon>Pseudomonadota</taxon>
        <taxon>Alphaproteobacteria</taxon>
        <taxon>Sphingomonadales</taxon>
        <taxon>Sphingomonadaceae</taxon>
        <taxon>Sphingomonas</taxon>
    </lineage>
</organism>
<dbReference type="CDD" id="cd08054">
    <property type="entry name" value="gp6"/>
    <property type="match status" value="1"/>
</dbReference>
<dbReference type="Pfam" id="PF05135">
    <property type="entry name" value="Phage_connect_1"/>
    <property type="match status" value="1"/>
</dbReference>
<evidence type="ECO:0000313" key="2">
    <source>
        <dbReference type="Proteomes" id="UP000734218"/>
    </source>
</evidence>